<evidence type="ECO:0000313" key="7">
    <source>
        <dbReference type="EMBL" id="TKA80048.1"/>
    </source>
</evidence>
<evidence type="ECO:0000256" key="5">
    <source>
        <dbReference type="ARBA" id="ARBA00023004"/>
    </source>
</evidence>
<dbReference type="GO" id="GO:0004497">
    <property type="term" value="F:monooxygenase activity"/>
    <property type="evidence" value="ECO:0007669"/>
    <property type="project" value="InterPro"/>
</dbReference>
<keyword evidence="8" id="KW-1185">Reference proteome</keyword>
<dbReference type="InterPro" id="IPR002401">
    <property type="entry name" value="Cyt_P450_E_grp-I"/>
</dbReference>
<dbReference type="GO" id="GO:0005506">
    <property type="term" value="F:iron ion binding"/>
    <property type="evidence" value="ECO:0007669"/>
    <property type="project" value="InterPro"/>
</dbReference>
<dbReference type="GO" id="GO:0020037">
    <property type="term" value="F:heme binding"/>
    <property type="evidence" value="ECO:0007669"/>
    <property type="project" value="InterPro"/>
</dbReference>
<dbReference type="Pfam" id="PF00067">
    <property type="entry name" value="p450"/>
    <property type="match status" value="1"/>
</dbReference>
<feature type="binding site" description="axial binding residue" evidence="6">
    <location>
        <position position="440"/>
    </location>
    <ligand>
        <name>heme</name>
        <dbReference type="ChEBI" id="CHEBI:30413"/>
    </ligand>
    <ligandPart>
        <name>Fe</name>
        <dbReference type="ChEBI" id="CHEBI:18248"/>
    </ligandPart>
</feature>
<dbReference type="PANTHER" id="PTHR24305">
    <property type="entry name" value="CYTOCHROME P450"/>
    <property type="match status" value="1"/>
</dbReference>
<evidence type="ECO:0000256" key="4">
    <source>
        <dbReference type="ARBA" id="ARBA00022723"/>
    </source>
</evidence>
<keyword evidence="3 6" id="KW-0349">Heme</keyword>
<dbReference type="GO" id="GO:0016705">
    <property type="term" value="F:oxidoreductase activity, acting on paired donors, with incorporation or reduction of molecular oxygen"/>
    <property type="evidence" value="ECO:0007669"/>
    <property type="project" value="InterPro"/>
</dbReference>
<keyword evidence="4 6" id="KW-0479">Metal-binding</keyword>
<comment type="cofactor">
    <cofactor evidence="1 6">
        <name>heme</name>
        <dbReference type="ChEBI" id="CHEBI:30413"/>
    </cofactor>
</comment>
<keyword evidence="5 6" id="KW-0408">Iron</keyword>
<evidence type="ECO:0008006" key="9">
    <source>
        <dbReference type="Google" id="ProtNLM"/>
    </source>
</evidence>
<dbReference type="InterPro" id="IPR036396">
    <property type="entry name" value="Cyt_P450_sf"/>
</dbReference>
<dbReference type="SUPFAM" id="SSF48264">
    <property type="entry name" value="Cytochrome P450"/>
    <property type="match status" value="1"/>
</dbReference>
<gene>
    <name evidence="7" type="ORF">B0A55_01750</name>
</gene>
<name>A0A4U0XW21_9PEZI</name>
<dbReference type="CDD" id="cd11058">
    <property type="entry name" value="CYP60B-like"/>
    <property type="match status" value="1"/>
</dbReference>
<evidence type="ECO:0000313" key="8">
    <source>
        <dbReference type="Proteomes" id="UP000309340"/>
    </source>
</evidence>
<accession>A0A4U0XW21</accession>
<reference evidence="7 8" key="1">
    <citation type="submission" date="2017-03" db="EMBL/GenBank/DDBJ databases">
        <title>Genomes of endolithic fungi from Antarctica.</title>
        <authorList>
            <person name="Coleine C."/>
            <person name="Masonjones S."/>
            <person name="Stajich J.E."/>
        </authorList>
    </citation>
    <scope>NUCLEOTIDE SEQUENCE [LARGE SCALE GENOMIC DNA]</scope>
    <source>
        <strain evidence="7 8">CCFEE 5184</strain>
    </source>
</reference>
<dbReference type="InterPro" id="IPR001128">
    <property type="entry name" value="Cyt_P450"/>
</dbReference>
<dbReference type="AlphaFoldDB" id="A0A4U0XW21"/>
<comment type="caution">
    <text evidence="7">The sequence shown here is derived from an EMBL/GenBank/DDBJ whole genome shotgun (WGS) entry which is preliminary data.</text>
</comment>
<comment type="similarity">
    <text evidence="2">Belongs to the cytochrome P450 family.</text>
</comment>
<dbReference type="EMBL" id="NAJQ01000078">
    <property type="protein sequence ID" value="TKA80048.1"/>
    <property type="molecule type" value="Genomic_DNA"/>
</dbReference>
<dbReference type="PRINTS" id="PR00463">
    <property type="entry name" value="EP450I"/>
</dbReference>
<dbReference type="PRINTS" id="PR00385">
    <property type="entry name" value="P450"/>
</dbReference>
<dbReference type="Gene3D" id="1.10.630.10">
    <property type="entry name" value="Cytochrome P450"/>
    <property type="match status" value="1"/>
</dbReference>
<evidence type="ECO:0000256" key="3">
    <source>
        <dbReference type="ARBA" id="ARBA00022617"/>
    </source>
</evidence>
<dbReference type="Proteomes" id="UP000309340">
    <property type="component" value="Unassembled WGS sequence"/>
</dbReference>
<proteinExistence type="inferred from homology"/>
<evidence type="ECO:0000256" key="2">
    <source>
        <dbReference type="ARBA" id="ARBA00010617"/>
    </source>
</evidence>
<dbReference type="OrthoDB" id="1470350at2759"/>
<dbReference type="InterPro" id="IPR050121">
    <property type="entry name" value="Cytochrome_P450_monoxygenase"/>
</dbReference>
<organism evidence="7 8">
    <name type="scientific">Friedmanniomyces simplex</name>
    <dbReference type="NCBI Taxonomy" id="329884"/>
    <lineage>
        <taxon>Eukaryota</taxon>
        <taxon>Fungi</taxon>
        <taxon>Dikarya</taxon>
        <taxon>Ascomycota</taxon>
        <taxon>Pezizomycotina</taxon>
        <taxon>Dothideomycetes</taxon>
        <taxon>Dothideomycetidae</taxon>
        <taxon>Mycosphaerellales</taxon>
        <taxon>Teratosphaeriaceae</taxon>
        <taxon>Friedmanniomyces</taxon>
    </lineage>
</organism>
<dbReference type="PANTHER" id="PTHR24305:SF210">
    <property type="entry name" value="CYTOCHROME P450 MONOOXYGENASE ASQL-RELATED"/>
    <property type="match status" value="1"/>
</dbReference>
<protein>
    <recommendedName>
        <fullName evidence="9">Isotrichodermin C-15 hydroxylase</fullName>
    </recommendedName>
</protein>
<evidence type="ECO:0000256" key="1">
    <source>
        <dbReference type="ARBA" id="ARBA00001971"/>
    </source>
</evidence>
<dbReference type="STRING" id="329884.A0A4U0XW21"/>
<evidence type="ECO:0000256" key="6">
    <source>
        <dbReference type="PIRSR" id="PIRSR602401-1"/>
    </source>
</evidence>
<sequence length="497" mass="56379">MLGLGSIGRACLLLLGASILYTVLRIIYNVFLHPLRHYPGPLLWQATRLRWVIALQRGYLHRDLLDLHNQYGPVVRIAPDELSFIDPQAWKDIYTTRSGHATIERGAVWFRKTTPDEPNSIMGYDEDHHARFRRAFMGAFSDKAVKDQSPLIEKYVDLMMQKFKEKVNTGSSDVDIVSWLNFVTFDISGDLSFGQSFDSTSHGRPHPWVEIACRFGKGIALVASINHYAPLQKLLKYALPVKVREKMIYHRQLSAQKVRQRLELQEERSDFIGSVLRYNQEKTEKVTPEELELNMSVFVFAGSETTSTAIAAVLFGLLKSPDAMRKVIEEVRSSFDAEEDITAASTAKLQYLAAVISEGMRLGPPSVIGVPRVTPRGGKEICGRWVPDGTFVAVNQYPAFRSSTNFGNPGEFRPERFLGPQNPEDNLAVFQPFLVGRHQCIGQKFAWAEMRLILARLLYVFDVSWATATAPAIDDWGQQQTFIFWQKEPLEIRLALR</sequence>